<dbReference type="EMBL" id="NOXT01000121">
    <property type="protein sequence ID" value="OYQ25775.1"/>
    <property type="molecule type" value="Genomic_DNA"/>
</dbReference>
<dbReference type="PANTHER" id="PTHR48081">
    <property type="entry name" value="AB HYDROLASE SUPERFAMILY PROTEIN C4A8.06C"/>
    <property type="match status" value="1"/>
</dbReference>
<dbReference type="Proteomes" id="UP000216991">
    <property type="component" value="Unassembled WGS sequence"/>
</dbReference>
<dbReference type="PROSITE" id="PS51257">
    <property type="entry name" value="PROKAR_LIPOPROTEIN"/>
    <property type="match status" value="1"/>
</dbReference>
<name>A0A255YAW9_9SPHN</name>
<dbReference type="Gene3D" id="3.40.50.1820">
    <property type="entry name" value="alpha/beta hydrolase"/>
    <property type="match status" value="1"/>
</dbReference>
<dbReference type="SUPFAM" id="SSF53474">
    <property type="entry name" value="alpha/beta-Hydrolases"/>
    <property type="match status" value="1"/>
</dbReference>
<accession>A0A255YAW9</accession>
<proteinExistence type="predicted"/>
<evidence type="ECO:0000313" key="4">
    <source>
        <dbReference type="EMBL" id="OYQ25775.1"/>
    </source>
</evidence>
<reference evidence="4 5" key="1">
    <citation type="submission" date="2017-07" db="EMBL/GenBank/DDBJ databases">
        <title>Sandarakinorhabdus cyanobacteriorum sp. nov., a novel bacterium isolated from cyanobacterial aggregates in a eutrophic lake.</title>
        <authorList>
            <person name="Cai H."/>
        </authorList>
    </citation>
    <scope>NUCLEOTIDE SEQUENCE [LARGE SCALE GENOMIC DNA]</scope>
    <source>
        <strain evidence="4 5">TH057</strain>
    </source>
</reference>
<dbReference type="InterPro" id="IPR050300">
    <property type="entry name" value="GDXG_lipolytic_enzyme"/>
</dbReference>
<organism evidence="4 5">
    <name type="scientific">Sandarakinorhabdus cyanobacteriorum</name>
    <dbReference type="NCBI Taxonomy" id="1981098"/>
    <lineage>
        <taxon>Bacteria</taxon>
        <taxon>Pseudomonadati</taxon>
        <taxon>Pseudomonadota</taxon>
        <taxon>Alphaproteobacteria</taxon>
        <taxon>Sphingomonadales</taxon>
        <taxon>Sphingosinicellaceae</taxon>
        <taxon>Sandarakinorhabdus</taxon>
    </lineage>
</organism>
<evidence type="ECO:0000313" key="5">
    <source>
        <dbReference type="Proteomes" id="UP000216991"/>
    </source>
</evidence>
<dbReference type="OrthoDB" id="9771666at2"/>
<feature type="chain" id="PRO_5012106698" evidence="2">
    <location>
        <begin position="18"/>
        <end position="287"/>
    </location>
</feature>
<dbReference type="InterPro" id="IPR049492">
    <property type="entry name" value="BD-FAE-like_dom"/>
</dbReference>
<keyword evidence="1 4" id="KW-0378">Hydrolase</keyword>
<comment type="caution">
    <text evidence="4">The sequence shown here is derived from an EMBL/GenBank/DDBJ whole genome shotgun (WGS) entry which is preliminary data.</text>
</comment>
<dbReference type="PANTHER" id="PTHR48081:SF9">
    <property type="entry name" value="CARBOXYLESTERASE"/>
    <property type="match status" value="1"/>
</dbReference>
<evidence type="ECO:0000259" key="3">
    <source>
        <dbReference type="Pfam" id="PF20434"/>
    </source>
</evidence>
<dbReference type="InterPro" id="IPR029058">
    <property type="entry name" value="AB_hydrolase_fold"/>
</dbReference>
<keyword evidence="5" id="KW-1185">Reference proteome</keyword>
<gene>
    <name evidence="4" type="ORF">CHU93_13360</name>
</gene>
<protein>
    <submittedName>
        <fullName evidence="4">Alpha/beta hydrolase</fullName>
    </submittedName>
</protein>
<dbReference type="GO" id="GO:0016787">
    <property type="term" value="F:hydrolase activity"/>
    <property type="evidence" value="ECO:0007669"/>
    <property type="project" value="UniProtKB-KW"/>
</dbReference>
<dbReference type="Pfam" id="PF20434">
    <property type="entry name" value="BD-FAE"/>
    <property type="match status" value="1"/>
</dbReference>
<feature type="signal peptide" evidence="2">
    <location>
        <begin position="1"/>
        <end position="17"/>
    </location>
</feature>
<feature type="domain" description="BD-FAE-like" evidence="3">
    <location>
        <begin position="56"/>
        <end position="237"/>
    </location>
</feature>
<sequence length="287" mass="29808">MMSRRALLSLSALSAMAAACSPLGALNGLNRLTPGDGGVKQIVDGAAFGPDPRQTLEIWAPKGATGPLPVLVFFYGGSWNSGLRDGYGFAARALAARGFLVVVPDYRLVPQVRWPGFVEDGAAALKWVAANIAAHGGDPARVAVMGHSAGAHIALLLALDRRWGVADWIKAAVGLAGPYDFLPFVAGGAADAALGNAPDLNDTQPIHFARGDAPPLLLLHGLEDTTVLPRNSTRLANAVNDLGGRAEVKLYSGIGHVGILLGLSKPFRGKAPVLADASNFLLKYLTL</sequence>
<evidence type="ECO:0000256" key="1">
    <source>
        <dbReference type="ARBA" id="ARBA00022801"/>
    </source>
</evidence>
<evidence type="ECO:0000256" key="2">
    <source>
        <dbReference type="SAM" id="SignalP"/>
    </source>
</evidence>
<keyword evidence="2" id="KW-0732">Signal</keyword>
<dbReference type="AlphaFoldDB" id="A0A255YAW9"/>